<evidence type="ECO:0000256" key="6">
    <source>
        <dbReference type="SAM" id="Phobius"/>
    </source>
</evidence>
<dbReference type="Gene3D" id="1.10.287.950">
    <property type="entry name" value="Methyl-accepting chemotaxis protein"/>
    <property type="match status" value="1"/>
</dbReference>
<sequence length="762" mass="82031">MGDVLLLSLRKLPFRKALVTLALVPLAAVVGLGMMVGFKSYQEYERLQRARIMAELAYAGGELMLTVPLESMLPPSERPKTRTVSDATYNNMIEQLDRLKALGYNDELTLRLRSNLETAYSRMSEYRQKQDAGDTDPLMPLRYAKPVVQAGMAMASRAGGLTDDVALARDIRGYHAWMKVNEGQLLSGRMGQIYIQKRSFSKVEQALFDEGSNQIRNFDPDFRAFVSKPIQERVDAFFASPDGKVLTDIYAAMASLEDYKGKPEVYDAFTEATGKRTQVIAGFLRENGQNLIKGADARLNAAWFSMVAIISGVAAFVVLVIALGVLITRSLSSSILGISKSMTVLAEGNTAAAIPYTDRRDEIGTMAHSVEVFRQAALRNAELEAEADGNRARMEAERATLQAEAEREADERLRQATGALAASLRRLAGGDMLCDIHQPLASQFESLRADFNSSVAQLRETLKAVGSTVTVVAGGSREISDASDNLARRTEQQAASLEETAAALEQITANVTSTSHRTIEAREVVRHARNQAEKSGSVVRNAVTAMERIEQASRQINQIISVIDEIAFQTNLLALNAGVEAARAGEAGKGFAVVAQEVRELAQRSANAAKEIKGLIANSTAAVSEGVKLVSDTGQGLTAIEELVLTINTHMDAIATAAHEQSSGLAEVNTAVNHMDQATQQNAAMVEEMNAAGAGLAGESHKLHELIARFQLVQAGPGTSSGSALRQVAKTMRQPSASAIRSGAAVSAMGSPATASQHWEEF</sequence>
<dbReference type="PROSITE" id="PS50111">
    <property type="entry name" value="CHEMOTAXIS_TRANSDUC_2"/>
    <property type="match status" value="1"/>
</dbReference>
<dbReference type="InterPro" id="IPR013587">
    <property type="entry name" value="Nitrate/nitrite_sensing"/>
</dbReference>
<dbReference type="InterPro" id="IPR051310">
    <property type="entry name" value="MCP_chemotaxis"/>
</dbReference>
<evidence type="ECO:0000313" key="9">
    <source>
        <dbReference type="EMBL" id="MBB4141763.1"/>
    </source>
</evidence>
<proteinExistence type="inferred from homology"/>
<dbReference type="CDD" id="cd11386">
    <property type="entry name" value="MCP_signal"/>
    <property type="match status" value="1"/>
</dbReference>
<feature type="domain" description="HAMP" evidence="8">
    <location>
        <begin position="329"/>
        <end position="382"/>
    </location>
</feature>
<name>A0A7W6PNS6_9HYPH</name>
<feature type="coiled-coil region" evidence="5">
    <location>
        <begin position="380"/>
        <end position="411"/>
    </location>
</feature>
<feature type="domain" description="HAMP" evidence="8">
    <location>
        <begin position="411"/>
        <end position="463"/>
    </location>
</feature>
<keyword evidence="2" id="KW-0145">Chemotaxis</keyword>
<dbReference type="Pfam" id="PF00015">
    <property type="entry name" value="MCPsignal"/>
    <property type="match status" value="1"/>
</dbReference>
<dbReference type="PROSITE" id="PS50885">
    <property type="entry name" value="HAMP"/>
    <property type="match status" value="2"/>
</dbReference>
<comment type="subcellular location">
    <subcellularLocation>
        <location evidence="1">Membrane</location>
    </subcellularLocation>
</comment>
<accession>A0A7W6PNS6</accession>
<evidence type="ECO:0000256" key="1">
    <source>
        <dbReference type="ARBA" id="ARBA00004370"/>
    </source>
</evidence>
<keyword evidence="10" id="KW-1185">Reference proteome</keyword>
<feature type="transmembrane region" description="Helical" evidence="6">
    <location>
        <begin position="17"/>
        <end position="38"/>
    </location>
</feature>
<evidence type="ECO:0000259" key="7">
    <source>
        <dbReference type="PROSITE" id="PS50111"/>
    </source>
</evidence>
<dbReference type="AlphaFoldDB" id="A0A7W6PNS6"/>
<dbReference type="SMART" id="SM00304">
    <property type="entry name" value="HAMP"/>
    <property type="match status" value="1"/>
</dbReference>
<dbReference type="PANTHER" id="PTHR43531">
    <property type="entry name" value="PROTEIN ICFG"/>
    <property type="match status" value="1"/>
</dbReference>
<dbReference type="InterPro" id="IPR004089">
    <property type="entry name" value="MCPsignal_dom"/>
</dbReference>
<evidence type="ECO:0000256" key="2">
    <source>
        <dbReference type="ARBA" id="ARBA00022500"/>
    </source>
</evidence>
<comment type="similarity">
    <text evidence="3">Belongs to the methyl-accepting chemotaxis (MCP) protein family.</text>
</comment>
<dbReference type="RefSeq" id="WP_082547142.1">
    <property type="nucleotide sequence ID" value="NZ_CP049250.1"/>
</dbReference>
<keyword evidence="6" id="KW-0812">Transmembrane</keyword>
<keyword evidence="6" id="KW-0472">Membrane</keyword>
<dbReference type="SUPFAM" id="SSF158472">
    <property type="entry name" value="HAMP domain-like"/>
    <property type="match status" value="1"/>
</dbReference>
<feature type="domain" description="Methyl-accepting transducer" evidence="7">
    <location>
        <begin position="468"/>
        <end position="697"/>
    </location>
</feature>
<reference evidence="9 10" key="1">
    <citation type="submission" date="2020-08" db="EMBL/GenBank/DDBJ databases">
        <title>Genomic Encyclopedia of Type Strains, Phase IV (KMG-IV): sequencing the most valuable type-strain genomes for metagenomic binning, comparative biology and taxonomic classification.</title>
        <authorList>
            <person name="Goeker M."/>
        </authorList>
    </citation>
    <scope>NUCLEOTIDE SEQUENCE [LARGE SCALE GENOMIC DNA]</scope>
    <source>
        <strain evidence="9 10">DSM 29514</strain>
    </source>
</reference>
<feature type="transmembrane region" description="Helical" evidence="6">
    <location>
        <begin position="301"/>
        <end position="327"/>
    </location>
</feature>
<keyword evidence="5" id="KW-0175">Coiled coil</keyword>
<dbReference type="Proteomes" id="UP000519897">
    <property type="component" value="Unassembled WGS sequence"/>
</dbReference>
<dbReference type="PANTHER" id="PTHR43531:SF11">
    <property type="entry name" value="METHYL-ACCEPTING CHEMOTAXIS PROTEIN 3"/>
    <property type="match status" value="1"/>
</dbReference>
<dbReference type="GO" id="GO:0016020">
    <property type="term" value="C:membrane"/>
    <property type="evidence" value="ECO:0007669"/>
    <property type="project" value="UniProtKB-SubCell"/>
</dbReference>
<dbReference type="Pfam" id="PF08376">
    <property type="entry name" value="NIT"/>
    <property type="match status" value="1"/>
</dbReference>
<gene>
    <name evidence="9" type="ORF">GGQ72_000262</name>
</gene>
<keyword evidence="4" id="KW-0807">Transducer</keyword>
<dbReference type="GO" id="GO:0006935">
    <property type="term" value="P:chemotaxis"/>
    <property type="evidence" value="ECO:0007669"/>
    <property type="project" value="UniProtKB-KW"/>
</dbReference>
<keyword evidence="6" id="KW-1133">Transmembrane helix</keyword>
<organism evidence="9 10">
    <name type="scientific">Rhizobium rhizoryzae</name>
    <dbReference type="NCBI Taxonomy" id="451876"/>
    <lineage>
        <taxon>Bacteria</taxon>
        <taxon>Pseudomonadati</taxon>
        <taxon>Pseudomonadota</taxon>
        <taxon>Alphaproteobacteria</taxon>
        <taxon>Hyphomicrobiales</taxon>
        <taxon>Rhizobiaceae</taxon>
        <taxon>Rhizobium/Agrobacterium group</taxon>
        <taxon>Rhizobium</taxon>
    </lineage>
</organism>
<dbReference type="Pfam" id="PF00672">
    <property type="entry name" value="HAMP"/>
    <property type="match status" value="1"/>
</dbReference>
<evidence type="ECO:0000256" key="5">
    <source>
        <dbReference type="SAM" id="Coils"/>
    </source>
</evidence>
<evidence type="ECO:0000256" key="4">
    <source>
        <dbReference type="PROSITE-ProRule" id="PRU00284"/>
    </source>
</evidence>
<dbReference type="SMART" id="SM00283">
    <property type="entry name" value="MA"/>
    <property type="match status" value="1"/>
</dbReference>
<comment type="caution">
    <text evidence="9">The sequence shown here is derived from an EMBL/GenBank/DDBJ whole genome shotgun (WGS) entry which is preliminary data.</text>
</comment>
<evidence type="ECO:0000313" key="10">
    <source>
        <dbReference type="Proteomes" id="UP000519897"/>
    </source>
</evidence>
<protein>
    <submittedName>
        <fullName evidence="9">Methyl-accepting chemotaxis protein</fullName>
    </submittedName>
</protein>
<evidence type="ECO:0000256" key="3">
    <source>
        <dbReference type="ARBA" id="ARBA00029447"/>
    </source>
</evidence>
<dbReference type="InterPro" id="IPR003660">
    <property type="entry name" value="HAMP_dom"/>
</dbReference>
<dbReference type="FunFam" id="1.10.287.950:FF:000001">
    <property type="entry name" value="Methyl-accepting chemotaxis sensory transducer"/>
    <property type="match status" value="1"/>
</dbReference>
<dbReference type="SUPFAM" id="SSF58104">
    <property type="entry name" value="Methyl-accepting chemotaxis protein (MCP) signaling domain"/>
    <property type="match status" value="1"/>
</dbReference>
<dbReference type="Gene3D" id="6.10.340.10">
    <property type="match status" value="1"/>
</dbReference>
<evidence type="ECO:0000259" key="8">
    <source>
        <dbReference type="PROSITE" id="PS50885"/>
    </source>
</evidence>
<dbReference type="EMBL" id="JACIEC010000001">
    <property type="protein sequence ID" value="MBB4141763.1"/>
    <property type="molecule type" value="Genomic_DNA"/>
</dbReference>
<dbReference type="GO" id="GO:0007165">
    <property type="term" value="P:signal transduction"/>
    <property type="evidence" value="ECO:0007669"/>
    <property type="project" value="UniProtKB-KW"/>
</dbReference>